<dbReference type="CDD" id="cd00609">
    <property type="entry name" value="AAT_like"/>
    <property type="match status" value="1"/>
</dbReference>
<dbReference type="InterPro" id="IPR015421">
    <property type="entry name" value="PyrdxlP-dep_Trfase_major"/>
</dbReference>
<dbReference type="Gene3D" id="3.40.640.10">
    <property type="entry name" value="Type I PLP-dependent aspartate aminotransferase-like (Major domain)"/>
    <property type="match status" value="1"/>
</dbReference>
<evidence type="ECO:0000313" key="7">
    <source>
        <dbReference type="EMBL" id="KAF2258874.1"/>
    </source>
</evidence>
<evidence type="ECO:0000256" key="4">
    <source>
        <dbReference type="ARBA" id="ARBA00022679"/>
    </source>
</evidence>
<proteinExistence type="inferred from homology"/>
<evidence type="ECO:0000259" key="6">
    <source>
        <dbReference type="Pfam" id="PF00155"/>
    </source>
</evidence>
<evidence type="ECO:0000256" key="2">
    <source>
        <dbReference type="ARBA" id="ARBA00007441"/>
    </source>
</evidence>
<dbReference type="EMBL" id="ML986733">
    <property type="protein sequence ID" value="KAF2258874.1"/>
    <property type="molecule type" value="Genomic_DNA"/>
</dbReference>
<feature type="domain" description="Aminotransferase class I/classII large" evidence="6">
    <location>
        <begin position="63"/>
        <end position="412"/>
    </location>
</feature>
<dbReference type="PANTHER" id="PTHR43795">
    <property type="entry name" value="BIFUNCTIONAL ASPARTATE AMINOTRANSFERASE AND GLUTAMATE/ASPARTATE-PREPHENATE AMINOTRANSFERASE-RELATED"/>
    <property type="match status" value="1"/>
</dbReference>
<dbReference type="InterPro" id="IPR015422">
    <property type="entry name" value="PyrdxlP-dep_Trfase_small"/>
</dbReference>
<dbReference type="InterPro" id="IPR004839">
    <property type="entry name" value="Aminotransferase_I/II_large"/>
</dbReference>
<name>A0A9P4K3P0_9PLEO</name>
<reference evidence="8" key="1">
    <citation type="journal article" date="2020" name="Stud. Mycol.">
        <title>101 Dothideomycetes genomes: A test case for predicting lifestyles and emergence of pathogens.</title>
        <authorList>
            <person name="Haridas S."/>
            <person name="Albert R."/>
            <person name="Binder M."/>
            <person name="Bloem J."/>
            <person name="LaButti K."/>
            <person name="Salamov A."/>
            <person name="Andreopoulos B."/>
            <person name="Baker S."/>
            <person name="Barry K."/>
            <person name="Bills G."/>
            <person name="Bluhm B."/>
            <person name="Cannon C."/>
            <person name="Castanera R."/>
            <person name="Culley D."/>
            <person name="Daum C."/>
            <person name="Ezra D."/>
            <person name="Gonzalez J."/>
            <person name="Henrissat B."/>
            <person name="Kuo A."/>
            <person name="Liang C."/>
            <person name="Lipzen A."/>
            <person name="Lutzoni F."/>
            <person name="Magnuson J."/>
            <person name="Mondo S."/>
            <person name="Nolan M."/>
            <person name="Ohm R."/>
            <person name="Pangilinan J."/>
            <person name="Park H.-J."/>
            <person name="Ramirez L."/>
            <person name="Alfaro M."/>
            <person name="Sun H."/>
            <person name="Tritt A."/>
            <person name="Yoshinaga Y."/>
            <person name="Zwiers L.-H."/>
            <person name="Turgeon B."/>
            <person name="Goodwin S."/>
            <person name="Spatafora J."/>
            <person name="Crous P."/>
            <person name="Grigoriev I."/>
        </authorList>
    </citation>
    <scope>NUCLEOTIDE SEQUENCE [LARGE SCALE GENOMIC DNA]</scope>
    <source>
        <strain evidence="8">CBS 304.66</strain>
    </source>
</reference>
<evidence type="ECO:0000256" key="5">
    <source>
        <dbReference type="ARBA" id="ARBA00022898"/>
    </source>
</evidence>
<evidence type="ECO:0000256" key="3">
    <source>
        <dbReference type="ARBA" id="ARBA00022576"/>
    </source>
</evidence>
<dbReference type="InterPro" id="IPR015424">
    <property type="entry name" value="PyrdxlP-dep_Trfase"/>
</dbReference>
<dbReference type="OrthoDB" id="7042322at2759"/>
<dbReference type="Proteomes" id="UP000800093">
    <property type="component" value="Unassembled WGS sequence"/>
</dbReference>
<organism evidence="7 8">
    <name type="scientific">Lojkania enalia</name>
    <dbReference type="NCBI Taxonomy" id="147567"/>
    <lineage>
        <taxon>Eukaryota</taxon>
        <taxon>Fungi</taxon>
        <taxon>Dikarya</taxon>
        <taxon>Ascomycota</taxon>
        <taxon>Pezizomycotina</taxon>
        <taxon>Dothideomycetes</taxon>
        <taxon>Pleosporomycetidae</taxon>
        <taxon>Pleosporales</taxon>
        <taxon>Pleosporales incertae sedis</taxon>
        <taxon>Lojkania</taxon>
    </lineage>
</organism>
<keyword evidence="8" id="KW-1185">Reference proteome</keyword>
<dbReference type="GO" id="GO:0030170">
    <property type="term" value="F:pyridoxal phosphate binding"/>
    <property type="evidence" value="ECO:0007669"/>
    <property type="project" value="InterPro"/>
</dbReference>
<protein>
    <submittedName>
        <fullName evidence="7">PLP-dependent transferase</fullName>
    </submittedName>
</protein>
<dbReference type="AlphaFoldDB" id="A0A9P4K3P0"/>
<comment type="caution">
    <text evidence="7">The sequence shown here is derived from an EMBL/GenBank/DDBJ whole genome shotgun (WGS) entry which is preliminary data.</text>
</comment>
<dbReference type="GO" id="GO:0006520">
    <property type="term" value="P:amino acid metabolic process"/>
    <property type="evidence" value="ECO:0007669"/>
    <property type="project" value="TreeGrafter"/>
</dbReference>
<keyword evidence="4 7" id="KW-0808">Transferase</keyword>
<accession>A0A9P4K3P0</accession>
<evidence type="ECO:0000256" key="1">
    <source>
        <dbReference type="ARBA" id="ARBA00001933"/>
    </source>
</evidence>
<dbReference type="Gene3D" id="3.90.1150.10">
    <property type="entry name" value="Aspartate Aminotransferase, domain 1"/>
    <property type="match status" value="1"/>
</dbReference>
<keyword evidence="5" id="KW-0663">Pyridoxal phosphate</keyword>
<evidence type="ECO:0000313" key="8">
    <source>
        <dbReference type="Proteomes" id="UP000800093"/>
    </source>
</evidence>
<dbReference type="PRINTS" id="PR00753">
    <property type="entry name" value="ACCSYNTHASE"/>
</dbReference>
<gene>
    <name evidence="7" type="ORF">CC78DRAFT_537477</name>
</gene>
<dbReference type="Pfam" id="PF00155">
    <property type="entry name" value="Aminotran_1_2"/>
    <property type="match status" value="1"/>
</dbReference>
<keyword evidence="3" id="KW-0032">Aminotransferase</keyword>
<comment type="similarity">
    <text evidence="2">Belongs to the class-I pyridoxal-phosphate-dependent aminotransferase family.</text>
</comment>
<dbReference type="SUPFAM" id="SSF53383">
    <property type="entry name" value="PLP-dependent transferases"/>
    <property type="match status" value="1"/>
</dbReference>
<dbReference type="InterPro" id="IPR004838">
    <property type="entry name" value="NHTrfase_class1_PyrdxlP-BS"/>
</dbReference>
<dbReference type="PANTHER" id="PTHR43795:SF32">
    <property type="entry name" value="AMINOTRANSFERASE GLII-RELATED"/>
    <property type="match status" value="1"/>
</dbReference>
<dbReference type="GO" id="GO:0008483">
    <property type="term" value="F:transaminase activity"/>
    <property type="evidence" value="ECO:0007669"/>
    <property type="project" value="UniProtKB-KW"/>
</dbReference>
<comment type="cofactor">
    <cofactor evidence="1">
        <name>pyridoxal 5'-phosphate</name>
        <dbReference type="ChEBI" id="CHEBI:597326"/>
    </cofactor>
</comment>
<dbReference type="PROSITE" id="PS00105">
    <property type="entry name" value="AA_TRANSFER_CLASS_1"/>
    <property type="match status" value="1"/>
</dbReference>
<sequence>MESGLSTRMANALHEAQPKIHALSPPKNYNPAAAIDLSSAQNEVIRKELLEFFKTTVEDKLTTDAFALGTEEPSLRNALASFFNSYFNPIHPVKTEHIVLTSGASSALETLIHAICDDGDSVLVPGPYWYGYETIVKFRSNVNIITAHAPTYVNHDNYLLPSLQAAYDFSADKSRIKAVILCNPQNPLSQCYPKKAIVECMEFCQEHGLHLICEELFALTSLKGTPDCTPPFVSALSLTEPLVPSGAVKVDPSRVHVIWSASKLFGLSGSRIGCLISQQNPELCQAVELLIASRINTVAALNLSSLLTWSQLPTLLALNSERLTESYRLLSDAFTQWGIDFVQPTHGIFLFAKLARGAASSEEEKDFFDRLAVHGVRCSPGQLFNGIKLEYGWARIRFSVSPNQMRLAVAQIATFLAKEGRV</sequence>
<dbReference type="InterPro" id="IPR050478">
    <property type="entry name" value="Ethylene_sulfur-biosynth"/>
</dbReference>